<keyword evidence="6" id="KW-0479">Metal-binding</keyword>
<accession>A0A9U5H0Z7</accession>
<dbReference type="Pfam" id="PF03167">
    <property type="entry name" value="UDG"/>
    <property type="match status" value="1"/>
</dbReference>
<reference evidence="15" key="5">
    <citation type="journal article" date="2015" name="Nucleic Acids Res.">
        <title>A structural determinant in the uracil DNA glycosylase superfamily for the removal of uracil from adenine/uracil base pairs.</title>
        <authorList>
            <person name="Lee D.H."/>
            <person name="Liu Y."/>
            <person name="Lee H.W."/>
            <person name="Xia B."/>
            <person name="Brice A.R."/>
            <person name="Park S.H."/>
            <person name="Balduf H."/>
            <person name="Dominy B.N."/>
            <person name="Cao W."/>
        </authorList>
    </citation>
    <scope>NUCLEOTIDE SEQUENCE</scope>
</reference>
<reference evidence="15" key="4">
    <citation type="journal article" date="2010" name="Mutat. Res.">
        <title>Uracil-DNA glycosylase: Structural, thermodynamic and kinetic aspects of lesion search and recognition.</title>
        <authorList>
            <person name="Zharkov D.O."/>
            <person name="Mechetin G.V."/>
            <person name="Nevinsky G.A."/>
        </authorList>
    </citation>
    <scope>NUCLEOTIDE SEQUENCE</scope>
</reference>
<comment type="similarity">
    <text evidence="2">Belongs to the uracil-DNA glycosylase (UDG) superfamily. Type 4 (UDGa) family.</text>
</comment>
<dbReference type="SMART" id="SM00987">
    <property type="entry name" value="UreE_C"/>
    <property type="match status" value="1"/>
</dbReference>
<dbReference type="PANTHER" id="PTHR33693:SF1">
    <property type="entry name" value="TYPE-4 URACIL-DNA GLYCOSYLASE"/>
    <property type="match status" value="1"/>
</dbReference>
<dbReference type="Gene3D" id="3.40.470.10">
    <property type="entry name" value="Uracil-DNA glycosylase-like domain"/>
    <property type="match status" value="1"/>
</dbReference>
<keyword evidence="8" id="KW-0378">Hydrolase</keyword>
<dbReference type="RefSeq" id="WP_156924368.1">
    <property type="nucleotide sequence ID" value="NZ_AXWS01000008.1"/>
</dbReference>
<evidence type="ECO:0000256" key="11">
    <source>
        <dbReference type="ARBA" id="ARBA00023204"/>
    </source>
</evidence>
<dbReference type="SUPFAM" id="SSF52141">
    <property type="entry name" value="Uracil-DNA glycosylase-like"/>
    <property type="match status" value="1"/>
</dbReference>
<dbReference type="GO" id="GO:0006281">
    <property type="term" value="P:DNA repair"/>
    <property type="evidence" value="ECO:0007669"/>
    <property type="project" value="UniProtKB-KW"/>
</dbReference>
<evidence type="ECO:0000256" key="1">
    <source>
        <dbReference type="ARBA" id="ARBA00001400"/>
    </source>
</evidence>
<evidence type="ECO:0000256" key="12">
    <source>
        <dbReference type="SAM" id="MobiDB-lite"/>
    </source>
</evidence>
<evidence type="ECO:0000256" key="4">
    <source>
        <dbReference type="ARBA" id="ARBA00019403"/>
    </source>
</evidence>
<feature type="region of interest" description="Disordered" evidence="12">
    <location>
        <begin position="74"/>
        <end position="143"/>
    </location>
</feature>
<dbReference type="EC" id="3.2.2.27" evidence="3"/>
<dbReference type="GO" id="GO:0051539">
    <property type="term" value="F:4 iron, 4 sulfur cluster binding"/>
    <property type="evidence" value="ECO:0007669"/>
    <property type="project" value="UniProtKB-KW"/>
</dbReference>
<dbReference type="Proteomes" id="UP000675920">
    <property type="component" value="Unplaced"/>
</dbReference>
<evidence type="ECO:0000256" key="7">
    <source>
        <dbReference type="ARBA" id="ARBA00022763"/>
    </source>
</evidence>
<sequence>MSSSDQGRRARLLAAMEIEQWVLRGGSAVASPPALLAAADAVIAAEAATAVPLPSLVNPAEAAAIAQPVTATPEAAEAEVARQPSPMPAVGAVEHHDGPGNETSVVADRPDDARASSSGGAARSLESPMRESFRAATGDGGPPAFWDDIPDDADYPGVDDDAPLVDLPEDGSARRRREIAALDWEGLQAHASGCQACGLCSTRKNVVFGVGPRSARVLVIGEAPGADEDASGEPFVGQAGKLLDAMLAAIKLDRRRDVYIANVLKCRPPRNRDPLPEEVHACSMYLSRQAELLAPELVLLVGRFAAQAMLATDANVGRLRGHVHSVDLGGRRVPAVVSYHPAYLLRSPAEKSKSWADLCMALEVLDAARTAAG</sequence>
<comment type="catalytic activity">
    <reaction evidence="1">
        <text>Hydrolyzes single-stranded DNA or mismatched double-stranded DNA and polynucleotides, releasing free uracil.</text>
        <dbReference type="EC" id="3.2.2.27"/>
    </reaction>
</comment>
<proteinExistence type="inferred from homology"/>
<dbReference type="AlphaFoldDB" id="A0A9U5H0Z7"/>
<dbReference type="SMART" id="SM00986">
    <property type="entry name" value="UDG"/>
    <property type="match status" value="1"/>
</dbReference>
<dbReference type="CDD" id="cd10030">
    <property type="entry name" value="UDG-F4_TTUDGA_SPO1dp_like"/>
    <property type="match status" value="1"/>
</dbReference>
<keyword evidence="9" id="KW-0408">Iron</keyword>
<evidence type="ECO:0000256" key="5">
    <source>
        <dbReference type="ARBA" id="ARBA00022485"/>
    </source>
</evidence>
<dbReference type="InterPro" id="IPR005122">
    <property type="entry name" value="Uracil-DNA_glycosylase-like"/>
</dbReference>
<evidence type="ECO:0000256" key="9">
    <source>
        <dbReference type="ARBA" id="ARBA00023004"/>
    </source>
</evidence>
<evidence type="ECO:0000313" key="14">
    <source>
        <dbReference type="Proteomes" id="UP000675920"/>
    </source>
</evidence>
<dbReference type="InterPro" id="IPR051536">
    <property type="entry name" value="UDG_Type-4/5"/>
</dbReference>
<evidence type="ECO:0000256" key="10">
    <source>
        <dbReference type="ARBA" id="ARBA00023014"/>
    </source>
</evidence>
<protein>
    <recommendedName>
        <fullName evidence="4">Type-4 uracil-DNA glycosylase</fullName>
        <ecNumber evidence="3">3.2.2.27</ecNumber>
    </recommendedName>
</protein>
<reference evidence="15" key="1">
    <citation type="journal article" date="2000" name="Genome Biol.">
        <title>The alpha/beta fold uracil DNA glycosylases: a common origin with diverse fates.</title>
        <authorList>
            <person name="Aravind L."/>
            <person name="Koonin E.V."/>
        </authorList>
    </citation>
    <scope>NUCLEOTIDE SEQUENCE</scope>
</reference>
<evidence type="ECO:0000256" key="8">
    <source>
        <dbReference type="ARBA" id="ARBA00022801"/>
    </source>
</evidence>
<dbReference type="GO" id="GO:0004844">
    <property type="term" value="F:uracil DNA N-glycosylase activity"/>
    <property type="evidence" value="ECO:0007669"/>
    <property type="project" value="UniProtKB-EC"/>
</dbReference>
<dbReference type="PANTHER" id="PTHR33693">
    <property type="entry name" value="TYPE-5 URACIL-DNA GLYCOSYLASE"/>
    <property type="match status" value="1"/>
</dbReference>
<evidence type="ECO:0000313" key="15">
    <source>
        <dbReference type="RefSeq" id="WP_156924368.1"/>
    </source>
</evidence>
<evidence type="ECO:0000259" key="13">
    <source>
        <dbReference type="SMART" id="SM00986"/>
    </source>
</evidence>
<organism evidence="14 15">
    <name type="scientific">Derxia gummosa DSM 723</name>
    <dbReference type="NCBI Taxonomy" id="1121388"/>
    <lineage>
        <taxon>Bacteria</taxon>
        <taxon>Pseudomonadati</taxon>
        <taxon>Pseudomonadota</taxon>
        <taxon>Betaproteobacteria</taxon>
        <taxon>Burkholderiales</taxon>
        <taxon>Alcaligenaceae</taxon>
        <taxon>Derxia</taxon>
    </lineage>
</organism>
<keyword evidence="11" id="KW-0234">DNA repair</keyword>
<reference evidence="15" key="2">
    <citation type="journal article" date="2000" name="Mutat. Res.">
        <title>Structure and function in the uracil-DNA glycosylase superfamily.</title>
        <authorList>
            <person name="Pearl L.H."/>
        </authorList>
    </citation>
    <scope>NUCLEOTIDE SEQUENCE</scope>
</reference>
<dbReference type="InterPro" id="IPR036895">
    <property type="entry name" value="Uracil-DNA_glycosylase-like_sf"/>
</dbReference>
<keyword evidence="5" id="KW-0004">4Fe-4S</keyword>
<dbReference type="InterPro" id="IPR005273">
    <property type="entry name" value="Ura-DNA_glyco_family4"/>
</dbReference>
<keyword evidence="14" id="KW-1185">Reference proteome</keyword>
<feature type="compositionally biased region" description="Low complexity" evidence="12">
    <location>
        <begin position="115"/>
        <end position="124"/>
    </location>
</feature>
<keyword evidence="10" id="KW-0411">Iron-sulfur</keyword>
<evidence type="ECO:0000256" key="6">
    <source>
        <dbReference type="ARBA" id="ARBA00022723"/>
    </source>
</evidence>
<dbReference type="GO" id="GO:0046872">
    <property type="term" value="F:metal ion binding"/>
    <property type="evidence" value="ECO:0007669"/>
    <property type="project" value="UniProtKB-KW"/>
</dbReference>
<reference evidence="15" key="6">
    <citation type="submission" date="2025-08" db="UniProtKB">
        <authorList>
            <consortium name="RefSeq"/>
        </authorList>
    </citation>
    <scope>IDENTIFICATION</scope>
</reference>
<reference evidence="15" key="3">
    <citation type="journal article" date="2001" name="Arch. Biochem. Biophys.">
        <title>Uracil DNA glycosylase: insights from a master catalyst.</title>
        <authorList>
            <person name="Stivers J.T."/>
            <person name="Drohat A.C."/>
        </authorList>
    </citation>
    <scope>NUCLEOTIDE SEQUENCE</scope>
</reference>
<name>A0A9U5H0Z7_9BURK</name>
<keyword evidence="7" id="KW-0227">DNA damage</keyword>
<dbReference type="OrthoDB" id="5290748at2"/>
<dbReference type="NCBIfam" id="TIGR00758">
    <property type="entry name" value="UDG_fam4"/>
    <property type="match status" value="1"/>
</dbReference>
<evidence type="ECO:0000256" key="2">
    <source>
        <dbReference type="ARBA" id="ARBA00006521"/>
    </source>
</evidence>
<feature type="domain" description="Uracil-DNA glycosylase-like" evidence="13">
    <location>
        <begin position="208"/>
        <end position="359"/>
    </location>
</feature>
<evidence type="ECO:0000256" key="3">
    <source>
        <dbReference type="ARBA" id="ARBA00012030"/>
    </source>
</evidence>